<gene>
    <name evidence="2" type="ORF">DFP72DRAFT_839488</name>
</gene>
<dbReference type="EMBL" id="JACGCI010000002">
    <property type="protein sequence ID" value="KAF6765666.1"/>
    <property type="molecule type" value="Genomic_DNA"/>
</dbReference>
<dbReference type="Proteomes" id="UP000521943">
    <property type="component" value="Unassembled WGS sequence"/>
</dbReference>
<sequence length="117" mass="13713">MEKNEIERRTVEKWGLAHRAYLRGRSVHNVRIERLWRDVQRDSLEDGREEEPMAPRSDHFASLDEEVEAGIVITDDEFIAEAREAVKNMDLGKDDGSWGIDVYCEVVLRLTGLWSWR</sequence>
<dbReference type="AlphaFoldDB" id="A0A8H6MH29"/>
<dbReference type="InterPro" id="IPR058913">
    <property type="entry name" value="Integrase_dom_put"/>
</dbReference>
<feature type="domain" description="Integrase core" evidence="1">
    <location>
        <begin position="2"/>
        <end position="43"/>
    </location>
</feature>
<evidence type="ECO:0000313" key="3">
    <source>
        <dbReference type="Proteomes" id="UP000521943"/>
    </source>
</evidence>
<evidence type="ECO:0000259" key="1">
    <source>
        <dbReference type="Pfam" id="PF24764"/>
    </source>
</evidence>
<accession>A0A8H6MH29</accession>
<evidence type="ECO:0000313" key="2">
    <source>
        <dbReference type="EMBL" id="KAF6765666.1"/>
    </source>
</evidence>
<organism evidence="2 3">
    <name type="scientific">Ephemerocybe angulata</name>
    <dbReference type="NCBI Taxonomy" id="980116"/>
    <lineage>
        <taxon>Eukaryota</taxon>
        <taxon>Fungi</taxon>
        <taxon>Dikarya</taxon>
        <taxon>Basidiomycota</taxon>
        <taxon>Agaricomycotina</taxon>
        <taxon>Agaricomycetes</taxon>
        <taxon>Agaricomycetidae</taxon>
        <taxon>Agaricales</taxon>
        <taxon>Agaricineae</taxon>
        <taxon>Psathyrellaceae</taxon>
        <taxon>Ephemerocybe</taxon>
    </lineage>
</organism>
<dbReference type="Pfam" id="PF24764">
    <property type="entry name" value="rva_4"/>
    <property type="match status" value="1"/>
</dbReference>
<name>A0A8H6MH29_9AGAR</name>
<proteinExistence type="predicted"/>
<protein>
    <recommendedName>
        <fullName evidence="1">Integrase core domain-containing protein</fullName>
    </recommendedName>
</protein>
<dbReference type="OrthoDB" id="2686689at2759"/>
<keyword evidence="3" id="KW-1185">Reference proteome</keyword>
<reference evidence="2 3" key="1">
    <citation type="submission" date="2020-07" db="EMBL/GenBank/DDBJ databases">
        <title>Comparative genomics of pyrophilous fungi reveals a link between fire events and developmental genes.</title>
        <authorList>
            <consortium name="DOE Joint Genome Institute"/>
            <person name="Steindorff A.S."/>
            <person name="Carver A."/>
            <person name="Calhoun S."/>
            <person name="Stillman K."/>
            <person name="Liu H."/>
            <person name="Lipzen A."/>
            <person name="Pangilinan J."/>
            <person name="Labutti K."/>
            <person name="Bruns T.D."/>
            <person name="Grigoriev I.V."/>
        </authorList>
    </citation>
    <scope>NUCLEOTIDE SEQUENCE [LARGE SCALE GENOMIC DNA]</scope>
    <source>
        <strain evidence="2 3">CBS 144469</strain>
    </source>
</reference>
<comment type="caution">
    <text evidence="2">The sequence shown here is derived from an EMBL/GenBank/DDBJ whole genome shotgun (WGS) entry which is preliminary data.</text>
</comment>